<accession>A0A6C0ULW3</accession>
<dbReference type="PANTHER" id="PTHR30154">
    <property type="entry name" value="LEUCINE-RESPONSIVE REGULATORY PROTEIN"/>
    <property type="match status" value="1"/>
</dbReference>
<dbReference type="EMBL" id="CP048739">
    <property type="protein sequence ID" value="QIB73918.1"/>
    <property type="molecule type" value="Genomic_DNA"/>
</dbReference>
<dbReference type="GO" id="GO:0043200">
    <property type="term" value="P:response to amino acid"/>
    <property type="evidence" value="ECO:0007669"/>
    <property type="project" value="TreeGrafter"/>
</dbReference>
<dbReference type="InterPro" id="IPR036390">
    <property type="entry name" value="WH_DNA-bd_sf"/>
</dbReference>
<dbReference type="PANTHER" id="PTHR30154:SF34">
    <property type="entry name" value="TRANSCRIPTIONAL REGULATOR AZLB"/>
    <property type="match status" value="1"/>
</dbReference>
<dbReference type="AlphaFoldDB" id="A0A6C0ULW3"/>
<evidence type="ECO:0000313" key="1">
    <source>
        <dbReference type="EMBL" id="QIB73918.1"/>
    </source>
</evidence>
<protein>
    <submittedName>
        <fullName evidence="1">AsnC family transcriptional regulator</fullName>
    </submittedName>
</protein>
<dbReference type="Gene3D" id="1.10.10.10">
    <property type="entry name" value="Winged helix-like DNA-binding domain superfamily/Winged helix DNA-binding domain"/>
    <property type="match status" value="1"/>
</dbReference>
<dbReference type="SUPFAM" id="SSF46785">
    <property type="entry name" value="Winged helix' DNA-binding domain"/>
    <property type="match status" value="1"/>
</dbReference>
<dbReference type="GO" id="GO:0005829">
    <property type="term" value="C:cytosol"/>
    <property type="evidence" value="ECO:0007669"/>
    <property type="project" value="TreeGrafter"/>
</dbReference>
<reference evidence="1 2" key="1">
    <citation type="submission" date="2020-02" db="EMBL/GenBank/DDBJ databases">
        <title>Whole genome sequence of Halogeometricum borinquense strain wsp4.</title>
        <authorList>
            <person name="Verma D.K."/>
            <person name="Gopal K."/>
            <person name="Prasad E.S."/>
        </authorList>
    </citation>
    <scope>NUCLEOTIDE SEQUENCE [LARGE SCALE GENOMIC DNA]</scope>
    <source>
        <strain evidence="2">wsp4</strain>
    </source>
</reference>
<organism evidence="1 2">
    <name type="scientific">Halogeometricum borinquense</name>
    <dbReference type="NCBI Taxonomy" id="60847"/>
    <lineage>
        <taxon>Archaea</taxon>
        <taxon>Methanobacteriati</taxon>
        <taxon>Methanobacteriota</taxon>
        <taxon>Stenosarchaea group</taxon>
        <taxon>Halobacteria</taxon>
        <taxon>Halobacteriales</taxon>
        <taxon>Haloferacaceae</taxon>
        <taxon>Halogeometricum</taxon>
    </lineage>
</organism>
<evidence type="ECO:0000313" key="2">
    <source>
        <dbReference type="Proteomes" id="UP000465846"/>
    </source>
</evidence>
<dbReference type="RefSeq" id="WP_163485898.1">
    <property type="nucleotide sequence ID" value="NZ_CP048739.1"/>
</dbReference>
<dbReference type="GeneID" id="44078977"/>
<gene>
    <name evidence="1" type="ORF">G3I44_06210</name>
</gene>
<proteinExistence type="predicted"/>
<name>A0A6C0ULW3_9EURY</name>
<dbReference type="GO" id="GO:0043565">
    <property type="term" value="F:sequence-specific DNA binding"/>
    <property type="evidence" value="ECO:0007669"/>
    <property type="project" value="TreeGrafter"/>
</dbReference>
<dbReference type="Proteomes" id="UP000465846">
    <property type="component" value="Chromosome"/>
</dbReference>
<dbReference type="InterPro" id="IPR036388">
    <property type="entry name" value="WH-like_DNA-bd_sf"/>
</dbReference>
<sequence length="101" mass="10664">MIGSSPHRLDELDRHILYIRMQDSRNTTASAIADQADVSGTAVRNRRQKLGPFGTIRGNTTHIDFGLAGVTTEEASQGGLTDSDTLAVSHVSIADTVGQGG</sequence>